<reference evidence="2 3" key="1">
    <citation type="journal article" date="2014" name="Genome Announc.">
        <title>Complete Genome Sequence of Hyphomicrobium nitrativorans Strain NL23, a Denitrifying Bacterium Isolated from Biofilm of a Methanol-Fed Denitrification System Treating Seawater at the Montreal Biodome.</title>
        <authorList>
            <person name="Martineau C."/>
            <person name="Villeneuve C."/>
            <person name="Mauffrey F."/>
            <person name="Villemur R."/>
        </authorList>
    </citation>
    <scope>NUCLEOTIDE SEQUENCE [LARGE SCALE GENOMIC DNA]</scope>
    <source>
        <strain evidence="2">NL23</strain>
    </source>
</reference>
<feature type="transmembrane region" description="Helical" evidence="1">
    <location>
        <begin position="226"/>
        <end position="244"/>
    </location>
</feature>
<name>V5SH30_9HYPH</name>
<evidence type="ECO:0000256" key="1">
    <source>
        <dbReference type="SAM" id="Phobius"/>
    </source>
</evidence>
<dbReference type="AlphaFoldDB" id="V5SH30"/>
<feature type="transmembrane region" description="Helical" evidence="1">
    <location>
        <begin position="69"/>
        <end position="88"/>
    </location>
</feature>
<accession>V5SH30</accession>
<feature type="transmembrane region" description="Helical" evidence="1">
    <location>
        <begin position="132"/>
        <end position="152"/>
    </location>
</feature>
<feature type="transmembrane region" description="Helical" evidence="1">
    <location>
        <begin position="94"/>
        <end position="112"/>
    </location>
</feature>
<dbReference type="HOGENOM" id="CLU_902483_0_0_5"/>
<dbReference type="OrthoDB" id="7849120at2"/>
<dbReference type="Proteomes" id="UP000018542">
    <property type="component" value="Chromosome"/>
</dbReference>
<feature type="transmembrane region" description="Helical" evidence="1">
    <location>
        <begin position="158"/>
        <end position="181"/>
    </location>
</feature>
<keyword evidence="1" id="KW-0812">Transmembrane</keyword>
<proteinExistence type="predicted"/>
<protein>
    <recommendedName>
        <fullName evidence="4">EamA domain-containing protein</fullName>
    </recommendedName>
</protein>
<evidence type="ECO:0008006" key="4">
    <source>
        <dbReference type="Google" id="ProtNLM"/>
    </source>
</evidence>
<gene>
    <name evidence="2" type="ORF">W911_10665</name>
</gene>
<evidence type="ECO:0000313" key="2">
    <source>
        <dbReference type="EMBL" id="AHB50196.1"/>
    </source>
</evidence>
<feature type="transmembrane region" description="Helical" evidence="1">
    <location>
        <begin position="38"/>
        <end position="57"/>
    </location>
</feature>
<keyword evidence="1" id="KW-0472">Membrane</keyword>
<feature type="transmembrane region" description="Helical" evidence="1">
    <location>
        <begin position="193"/>
        <end position="214"/>
    </location>
</feature>
<keyword evidence="3" id="KW-1185">Reference proteome</keyword>
<dbReference type="EMBL" id="CP006912">
    <property type="protein sequence ID" value="AHB50196.1"/>
    <property type="molecule type" value="Genomic_DNA"/>
</dbReference>
<organism evidence="2 3">
    <name type="scientific">Hyphomicrobium nitrativorans NL23</name>
    <dbReference type="NCBI Taxonomy" id="1029756"/>
    <lineage>
        <taxon>Bacteria</taxon>
        <taxon>Pseudomonadati</taxon>
        <taxon>Pseudomonadota</taxon>
        <taxon>Alphaproteobacteria</taxon>
        <taxon>Hyphomicrobiales</taxon>
        <taxon>Hyphomicrobiaceae</taxon>
        <taxon>Hyphomicrobium</taxon>
    </lineage>
</organism>
<feature type="transmembrane region" description="Helical" evidence="1">
    <location>
        <begin position="256"/>
        <end position="273"/>
    </location>
</feature>
<evidence type="ECO:0000313" key="3">
    <source>
        <dbReference type="Proteomes" id="UP000018542"/>
    </source>
</evidence>
<dbReference type="PATRIC" id="fig|1029756.8.peg.2219"/>
<dbReference type="RefSeq" id="WP_023787485.1">
    <property type="nucleotide sequence ID" value="NC_022997.1"/>
</dbReference>
<keyword evidence="1" id="KW-1133">Transmembrane helix</keyword>
<dbReference type="KEGG" id="hni:W911_10665"/>
<sequence length="308" mass="31826">MSNRSLGLIWCAVFVVLDAAQAVVFGTVLQRMDSLLVGIYVFGTSALLCLVIVVVRARHELQIACVNPALLAALNVSSAVGWLFYLGAVQLIEPAVAFTLFSGIIPLSIVVARRADGDGPRLPLSAWERCGLFILAIGLVALAASTIGGLSGFVRGGFFVAVCGVLLSLFSGVAMAGMVLASYRLSDRGLSPAAVFALRFPLYLLFATCGYLLGFDDKGAVPAADFAAAVALGLAVLAFPIYAVQKAVSLRSSLTLGAATALIPVAALFLQTLEGRVGFSAATALGLAIYTVGAVIAAAARTRAELKR</sequence>
<feature type="transmembrane region" description="Helical" evidence="1">
    <location>
        <begin position="279"/>
        <end position="300"/>
    </location>
</feature>